<dbReference type="SUPFAM" id="SSF52777">
    <property type="entry name" value="CoA-dependent acyltransferases"/>
    <property type="match status" value="1"/>
</dbReference>
<dbReference type="EMBL" id="HG686243">
    <property type="protein sequence ID" value="CDJ34209.1"/>
    <property type="molecule type" value="Genomic_DNA"/>
</dbReference>
<dbReference type="RefSeq" id="XP_013356772.1">
    <property type="nucleotide sequence ID" value="XM_013501318.1"/>
</dbReference>
<dbReference type="Proteomes" id="UP000030744">
    <property type="component" value="Unassembled WGS sequence"/>
</dbReference>
<dbReference type="VEuPathDB" id="ToxoDB:EMH_0019210"/>
<feature type="region of interest" description="Disordered" evidence="1">
    <location>
        <begin position="274"/>
        <end position="311"/>
    </location>
</feature>
<proteinExistence type="predicted"/>
<feature type="region of interest" description="Disordered" evidence="1">
    <location>
        <begin position="509"/>
        <end position="533"/>
    </location>
</feature>
<feature type="compositionally biased region" description="Low complexity" evidence="1">
    <location>
        <begin position="53"/>
        <end position="70"/>
    </location>
</feature>
<reference evidence="2" key="1">
    <citation type="submission" date="2013-10" db="EMBL/GenBank/DDBJ databases">
        <title>Genomic analysis of the causative agents of coccidiosis in chickens.</title>
        <authorList>
            <person name="Reid A.J."/>
            <person name="Blake D."/>
            <person name="Billington K."/>
            <person name="Browne H."/>
            <person name="Dunn M."/>
            <person name="Hung S."/>
            <person name="Kawahara F."/>
            <person name="Miranda-Saavedra D."/>
            <person name="Mourier T."/>
            <person name="Nagra H."/>
            <person name="Otto T.D."/>
            <person name="Rawlings N."/>
            <person name="Sanchez A."/>
            <person name="Sanders M."/>
            <person name="Subramaniam C."/>
            <person name="Tay Y."/>
            <person name="Dear P."/>
            <person name="Doerig C."/>
            <person name="Gruber A."/>
            <person name="Parkinson J."/>
            <person name="Shirley M."/>
            <person name="Wan K.L."/>
            <person name="Berriman M."/>
            <person name="Tomley F."/>
            <person name="Pain A."/>
        </authorList>
    </citation>
    <scope>NUCLEOTIDE SEQUENCE [LARGE SCALE GENOMIC DNA]</scope>
    <source>
        <strain evidence="2">Houghton</strain>
    </source>
</reference>
<reference evidence="2" key="2">
    <citation type="submission" date="2013-10" db="EMBL/GenBank/DDBJ databases">
        <authorList>
            <person name="Aslett M."/>
        </authorList>
    </citation>
    <scope>NUCLEOTIDE SEQUENCE [LARGE SCALE GENOMIC DNA]</scope>
    <source>
        <strain evidence="2">Houghton</strain>
    </source>
</reference>
<organism evidence="2 3">
    <name type="scientific">Eimeria mitis</name>
    <dbReference type="NCBI Taxonomy" id="44415"/>
    <lineage>
        <taxon>Eukaryota</taxon>
        <taxon>Sar</taxon>
        <taxon>Alveolata</taxon>
        <taxon>Apicomplexa</taxon>
        <taxon>Conoidasida</taxon>
        <taxon>Coccidia</taxon>
        <taxon>Eucoccidiorida</taxon>
        <taxon>Eimeriorina</taxon>
        <taxon>Eimeriidae</taxon>
        <taxon>Eimeria</taxon>
    </lineage>
</organism>
<dbReference type="GeneID" id="25376834"/>
<feature type="region of interest" description="Disordered" evidence="1">
    <location>
        <begin position="53"/>
        <end position="82"/>
    </location>
</feature>
<evidence type="ECO:0000313" key="2">
    <source>
        <dbReference type="EMBL" id="CDJ34209.1"/>
    </source>
</evidence>
<accession>U6K8C2</accession>
<dbReference type="Gene3D" id="3.30.559.30">
    <property type="entry name" value="Nonribosomal peptide synthetase, condensation domain"/>
    <property type="match status" value="1"/>
</dbReference>
<dbReference type="OrthoDB" id="342498at2759"/>
<keyword evidence="3" id="KW-1185">Reference proteome</keyword>
<evidence type="ECO:0000256" key="1">
    <source>
        <dbReference type="SAM" id="MobiDB-lite"/>
    </source>
</evidence>
<feature type="compositionally biased region" description="Polar residues" evidence="1">
    <location>
        <begin position="275"/>
        <end position="290"/>
    </location>
</feature>
<feature type="compositionally biased region" description="Polar residues" evidence="1">
    <location>
        <begin position="71"/>
        <end position="82"/>
    </location>
</feature>
<dbReference type="AlphaFoldDB" id="U6K8C2"/>
<evidence type="ECO:0000313" key="3">
    <source>
        <dbReference type="Proteomes" id="UP000030744"/>
    </source>
</evidence>
<sequence>MDGVSRKEFWDELLRAVIVLSNAKVYAEYATRVKALTAATAVASQPLPISRQQKLNLQQQQQQQLQQMQQHPGTTPSPCFSSVATQTAFTSPSYRWRRGSSNSSSSTASAGAPYLRRSSAVSTSTGILPFGEMEYSGCPYESPSANTWCYIRRLSAVSACSVDSAAAYPSEDTTRDRQCQTDDPVLFLPKTVLPPALNEMFPVTAYITMLRPLMSPRHNLHIKLYLLEGELLKALRNPFACYYPSRRFRARGLEYQAYREKAITLGAARPAAGQQVYSSASDSPRQQQQEAGKPVAAAPHADKEEEPSEDPAFTGLVTLRLSEDLTSGLIAGCRERNMTMNGLVTTAAAVALSRMLWRRNQVMQQHNLLADLSRVAAASSAASCCWPLRHHSLWASCPPQKQGEQQLLKTCGEDTPQEGTCVQSTEHESLATTLNSTCASSEQDSAKAGTPNTTQTLSPSSCETYASHFSKGSAYTCPAYPSDLLESPSVSPLVSEEIQRSSSLQELLQTMQTAASDAAEEEKKEKQQRASACAKKSTTSGGCGWSLSHVSGMLQQLATRSPVSGEGPPGSLGRQFARHKGPVYIYTLQAISGRRWLDKWVEEQQKNPGLGKLSAADGG</sequence>
<gene>
    <name evidence="2" type="ORF">EMH_0019210</name>
</gene>
<name>U6K8C2_9EIME</name>
<protein>
    <submittedName>
        <fullName evidence="2">Uncharacterized protein</fullName>
    </submittedName>
</protein>